<dbReference type="Gene3D" id="1.10.10.10">
    <property type="entry name" value="Winged helix-like DNA-binding domain superfamily/Winged helix DNA-binding domain"/>
    <property type="match status" value="1"/>
</dbReference>
<evidence type="ECO:0008006" key="3">
    <source>
        <dbReference type="Google" id="ProtNLM"/>
    </source>
</evidence>
<dbReference type="AlphaFoldDB" id="A0A366LU18"/>
<name>A0A366LU18_9ACTN</name>
<comment type="caution">
    <text evidence="1">The sequence shown here is derived from an EMBL/GenBank/DDBJ whole genome shotgun (WGS) entry which is preliminary data.</text>
</comment>
<proteinExistence type="predicted"/>
<reference evidence="1 2" key="1">
    <citation type="submission" date="2018-06" db="EMBL/GenBank/DDBJ databases">
        <title>Sphaerisporangium craniellae sp. nov., isolated from a marine sponge in the South China Sea.</title>
        <authorList>
            <person name="Li L."/>
        </authorList>
    </citation>
    <scope>NUCLEOTIDE SEQUENCE [LARGE SCALE GENOMIC DNA]</scope>
    <source>
        <strain evidence="1 2">LHW63015</strain>
    </source>
</reference>
<evidence type="ECO:0000313" key="2">
    <source>
        <dbReference type="Proteomes" id="UP000253303"/>
    </source>
</evidence>
<organism evidence="1 2">
    <name type="scientific">Spongiactinospora rosea</name>
    <dbReference type="NCBI Taxonomy" id="2248750"/>
    <lineage>
        <taxon>Bacteria</taxon>
        <taxon>Bacillati</taxon>
        <taxon>Actinomycetota</taxon>
        <taxon>Actinomycetes</taxon>
        <taxon>Streptosporangiales</taxon>
        <taxon>Streptosporangiaceae</taxon>
        <taxon>Spongiactinospora</taxon>
    </lineage>
</organism>
<gene>
    <name evidence="1" type="ORF">DP939_27720</name>
</gene>
<keyword evidence="2" id="KW-1185">Reference proteome</keyword>
<protein>
    <recommendedName>
        <fullName evidence="3">DUF433 domain-containing protein</fullName>
    </recommendedName>
</protein>
<sequence>MPYPPKLAAALSGATVRELAHWRRMDMSRKAVLIPEISQRPILYSFRDVLALRTYVKLRNDASLQKIRQALGTLRYDIQECEHLLMYRLVTAGGTVHLAEPGQAADLAPGKANAVVHDLVGVLRPFRHDGWYVPDLLRPRRHVTVDPSIRGGMPVVEGTRVPYGEVAALLRDGVPAERIIEYYPSVTAAGALEAADFADYVDAMSK</sequence>
<dbReference type="Pfam" id="PF04255">
    <property type="entry name" value="DUF433"/>
    <property type="match status" value="1"/>
</dbReference>
<dbReference type="SUPFAM" id="SSF46689">
    <property type="entry name" value="Homeodomain-like"/>
    <property type="match status" value="1"/>
</dbReference>
<dbReference type="InterPro" id="IPR009057">
    <property type="entry name" value="Homeodomain-like_sf"/>
</dbReference>
<dbReference type="EMBL" id="QMEY01000014">
    <property type="protein sequence ID" value="RBQ16859.1"/>
    <property type="molecule type" value="Genomic_DNA"/>
</dbReference>
<dbReference type="InterPro" id="IPR036388">
    <property type="entry name" value="WH-like_DNA-bd_sf"/>
</dbReference>
<accession>A0A366LU18</accession>
<dbReference type="InterPro" id="IPR007367">
    <property type="entry name" value="DUF433"/>
</dbReference>
<evidence type="ECO:0000313" key="1">
    <source>
        <dbReference type="EMBL" id="RBQ16859.1"/>
    </source>
</evidence>
<dbReference type="OrthoDB" id="5147072at2"/>
<dbReference type="Proteomes" id="UP000253303">
    <property type="component" value="Unassembled WGS sequence"/>
</dbReference>